<organism evidence="2 3">
    <name type="scientific">Ancylostoma ceylanicum</name>
    <dbReference type="NCBI Taxonomy" id="53326"/>
    <lineage>
        <taxon>Eukaryota</taxon>
        <taxon>Metazoa</taxon>
        <taxon>Ecdysozoa</taxon>
        <taxon>Nematoda</taxon>
        <taxon>Chromadorea</taxon>
        <taxon>Rhabditida</taxon>
        <taxon>Rhabditina</taxon>
        <taxon>Rhabditomorpha</taxon>
        <taxon>Strongyloidea</taxon>
        <taxon>Ancylostomatidae</taxon>
        <taxon>Ancylostomatinae</taxon>
        <taxon>Ancylostoma</taxon>
    </lineage>
</organism>
<reference evidence="3" key="1">
    <citation type="journal article" date="2015" name="Nat. Genet.">
        <title>The genome and transcriptome of the zoonotic hookworm Ancylostoma ceylanicum identify infection-specific gene families.</title>
        <authorList>
            <person name="Schwarz E.M."/>
            <person name="Hu Y."/>
            <person name="Antoshechkin I."/>
            <person name="Miller M.M."/>
            <person name="Sternberg P.W."/>
            <person name="Aroian R.V."/>
        </authorList>
    </citation>
    <scope>NUCLEOTIDE SEQUENCE</scope>
    <source>
        <strain evidence="3">HY135</strain>
    </source>
</reference>
<dbReference type="OrthoDB" id="5875019at2759"/>
<name>A0A016V193_9BILA</name>
<evidence type="ECO:0008006" key="4">
    <source>
        <dbReference type="Google" id="ProtNLM"/>
    </source>
</evidence>
<feature type="signal peptide" evidence="1">
    <location>
        <begin position="1"/>
        <end position="16"/>
    </location>
</feature>
<keyword evidence="3" id="KW-1185">Reference proteome</keyword>
<gene>
    <name evidence="2" type="primary">Acey_s0021.g425</name>
    <name evidence="2" type="ORF">Y032_0021g425</name>
</gene>
<accession>A0A016V193</accession>
<dbReference type="AlphaFoldDB" id="A0A016V193"/>
<dbReference type="Proteomes" id="UP000024635">
    <property type="component" value="Unassembled WGS sequence"/>
</dbReference>
<comment type="caution">
    <text evidence="2">The sequence shown here is derived from an EMBL/GenBank/DDBJ whole genome shotgun (WGS) entry which is preliminary data.</text>
</comment>
<feature type="chain" id="PRO_5001492956" description="Secreted protein" evidence="1">
    <location>
        <begin position="17"/>
        <end position="72"/>
    </location>
</feature>
<evidence type="ECO:0000313" key="2">
    <source>
        <dbReference type="EMBL" id="EYC20787.1"/>
    </source>
</evidence>
<dbReference type="EMBL" id="JARK01001357">
    <property type="protein sequence ID" value="EYC20787.1"/>
    <property type="molecule type" value="Genomic_DNA"/>
</dbReference>
<sequence length="72" mass="8345">MLVFSGVYLEMVLVCALPISNISDIPGRILCERGKLWSWPVRNTLYIFVSSKERRQLPCMRFNVVYSTFNSV</sequence>
<proteinExistence type="predicted"/>
<evidence type="ECO:0000313" key="3">
    <source>
        <dbReference type="Proteomes" id="UP000024635"/>
    </source>
</evidence>
<evidence type="ECO:0000256" key="1">
    <source>
        <dbReference type="SAM" id="SignalP"/>
    </source>
</evidence>
<protein>
    <recommendedName>
        <fullName evidence="4">Secreted protein</fullName>
    </recommendedName>
</protein>
<keyword evidence="1" id="KW-0732">Signal</keyword>